<reference evidence="2 3" key="1">
    <citation type="submission" date="2018-06" db="EMBL/GenBank/DDBJ databases">
        <authorList>
            <consortium name="Pathogen Informatics"/>
            <person name="Doyle S."/>
        </authorList>
    </citation>
    <scope>NUCLEOTIDE SEQUENCE [LARGE SCALE GENOMIC DNA]</scope>
    <source>
        <strain evidence="2 3">NCTC10723</strain>
    </source>
</reference>
<evidence type="ECO:0000313" key="3">
    <source>
        <dbReference type="Proteomes" id="UP000255328"/>
    </source>
</evidence>
<dbReference type="Proteomes" id="UP000255328">
    <property type="component" value="Unassembled WGS sequence"/>
</dbReference>
<dbReference type="AlphaFoldDB" id="A0A377GP52"/>
<evidence type="ECO:0000313" key="2">
    <source>
        <dbReference type="EMBL" id="STO28760.1"/>
    </source>
</evidence>
<dbReference type="RefSeq" id="WP_115268254.1">
    <property type="nucleotide sequence ID" value="NZ_UGGU01000002.1"/>
</dbReference>
<name>A0A377GP52_9FUSO</name>
<gene>
    <name evidence="2" type="ORF">NCTC10723_00071</name>
</gene>
<accession>A0A377GP52</accession>
<protein>
    <submittedName>
        <fullName evidence="2">Uncharacterized protein</fullName>
    </submittedName>
</protein>
<feature type="region of interest" description="Disordered" evidence="1">
    <location>
        <begin position="63"/>
        <end position="100"/>
    </location>
</feature>
<dbReference type="EMBL" id="UGGU01000002">
    <property type="protein sequence ID" value="STO28760.1"/>
    <property type="molecule type" value="Genomic_DNA"/>
</dbReference>
<evidence type="ECO:0000256" key="1">
    <source>
        <dbReference type="SAM" id="MobiDB-lite"/>
    </source>
</evidence>
<sequence length="100" mass="11881">MKKLLLIIILINLFSLIYAEEDLDIYDENYIQQEEQEPVTGKSIFFTNSNQIKIEIKDHSNDFKMFNQNTSDTKEETTREQKEDENIDEKGEDRGTEKEE</sequence>
<feature type="compositionally biased region" description="Basic and acidic residues" evidence="1">
    <location>
        <begin position="72"/>
        <end position="100"/>
    </location>
</feature>
<keyword evidence="3" id="KW-1185">Reference proteome</keyword>
<proteinExistence type="predicted"/>
<organism evidence="2 3">
    <name type="scientific">Fusobacterium necrogenes</name>
    <dbReference type="NCBI Taxonomy" id="858"/>
    <lineage>
        <taxon>Bacteria</taxon>
        <taxon>Fusobacteriati</taxon>
        <taxon>Fusobacteriota</taxon>
        <taxon>Fusobacteriia</taxon>
        <taxon>Fusobacteriales</taxon>
        <taxon>Fusobacteriaceae</taxon>
        <taxon>Fusobacterium</taxon>
    </lineage>
</organism>